<dbReference type="GO" id="GO:0009986">
    <property type="term" value="C:cell surface"/>
    <property type="evidence" value="ECO:0007669"/>
    <property type="project" value="TreeGrafter"/>
</dbReference>
<dbReference type="PANTHER" id="PTHR31316">
    <property type="entry name" value="BETA-GLUCOSIDASE-LIKE PROTEIN NCA3, MITOCHONDRIAL-RELATED"/>
    <property type="match status" value="1"/>
</dbReference>
<dbReference type="GO" id="GO:0031505">
    <property type="term" value="P:fungal-type cell wall organization"/>
    <property type="evidence" value="ECO:0007669"/>
    <property type="project" value="TreeGrafter"/>
</dbReference>
<proteinExistence type="inferred from homology"/>
<evidence type="ECO:0000256" key="4">
    <source>
        <dbReference type="ARBA" id="ARBA00022525"/>
    </source>
</evidence>
<evidence type="ECO:0000256" key="2">
    <source>
        <dbReference type="ARBA" id="ARBA00010579"/>
    </source>
</evidence>
<evidence type="ECO:0000313" key="14">
    <source>
        <dbReference type="Proteomes" id="UP001172102"/>
    </source>
</evidence>
<keyword evidence="8" id="KW-0326">Glycosidase</keyword>
<keyword evidence="9" id="KW-0961">Cell wall biogenesis/degradation</keyword>
<keyword evidence="6" id="KW-0378">Hydrolase</keyword>
<feature type="chain" id="PRO_5041449993" evidence="12">
    <location>
        <begin position="20"/>
        <end position="430"/>
    </location>
</feature>
<keyword evidence="5 12" id="KW-0732">Signal</keyword>
<evidence type="ECO:0000256" key="10">
    <source>
        <dbReference type="ARBA" id="ARBA00023326"/>
    </source>
</evidence>
<keyword evidence="14" id="KW-1185">Reference proteome</keyword>
<accession>A0AA40BAH9</accession>
<evidence type="ECO:0000256" key="7">
    <source>
        <dbReference type="ARBA" id="ARBA00023277"/>
    </source>
</evidence>
<evidence type="ECO:0000256" key="6">
    <source>
        <dbReference type="ARBA" id="ARBA00022801"/>
    </source>
</evidence>
<evidence type="ECO:0000256" key="3">
    <source>
        <dbReference type="ARBA" id="ARBA00022512"/>
    </source>
</evidence>
<evidence type="ECO:0000256" key="1">
    <source>
        <dbReference type="ARBA" id="ARBA00004191"/>
    </source>
</evidence>
<comment type="caution">
    <text evidence="13">The sequence shown here is derived from an EMBL/GenBank/DDBJ whole genome shotgun (WGS) entry which is preliminary data.</text>
</comment>
<dbReference type="GO" id="GO:0009277">
    <property type="term" value="C:fungal-type cell wall"/>
    <property type="evidence" value="ECO:0007669"/>
    <property type="project" value="TreeGrafter"/>
</dbReference>
<organism evidence="13 14">
    <name type="scientific">Lasiosphaeris hirsuta</name>
    <dbReference type="NCBI Taxonomy" id="260670"/>
    <lineage>
        <taxon>Eukaryota</taxon>
        <taxon>Fungi</taxon>
        <taxon>Dikarya</taxon>
        <taxon>Ascomycota</taxon>
        <taxon>Pezizomycotina</taxon>
        <taxon>Sordariomycetes</taxon>
        <taxon>Sordariomycetidae</taxon>
        <taxon>Sordariales</taxon>
        <taxon>Lasiosphaeriaceae</taxon>
        <taxon>Lasiosphaeris</taxon>
    </lineage>
</organism>
<comment type="subcellular location">
    <subcellularLocation>
        <location evidence="1">Secreted</location>
        <location evidence="1">Cell wall</location>
    </subcellularLocation>
</comment>
<dbReference type="AlphaFoldDB" id="A0AA40BAH9"/>
<keyword evidence="7" id="KW-0119">Carbohydrate metabolism</keyword>
<feature type="compositionally biased region" description="Low complexity" evidence="11">
    <location>
        <begin position="120"/>
        <end position="130"/>
    </location>
</feature>
<evidence type="ECO:0000256" key="9">
    <source>
        <dbReference type="ARBA" id="ARBA00023316"/>
    </source>
</evidence>
<feature type="compositionally biased region" description="Low complexity" evidence="11">
    <location>
        <begin position="137"/>
        <end position="151"/>
    </location>
</feature>
<feature type="region of interest" description="Disordered" evidence="11">
    <location>
        <begin position="95"/>
        <end position="163"/>
    </location>
</feature>
<evidence type="ECO:0000256" key="5">
    <source>
        <dbReference type="ARBA" id="ARBA00022729"/>
    </source>
</evidence>
<dbReference type="GO" id="GO:0016798">
    <property type="term" value="F:hydrolase activity, acting on glycosyl bonds"/>
    <property type="evidence" value="ECO:0007669"/>
    <property type="project" value="UniProtKB-KW"/>
</dbReference>
<reference evidence="13" key="1">
    <citation type="submission" date="2023-06" db="EMBL/GenBank/DDBJ databases">
        <title>Genome-scale phylogeny and comparative genomics of the fungal order Sordariales.</title>
        <authorList>
            <consortium name="Lawrence Berkeley National Laboratory"/>
            <person name="Hensen N."/>
            <person name="Bonometti L."/>
            <person name="Westerberg I."/>
            <person name="Brannstrom I.O."/>
            <person name="Guillou S."/>
            <person name="Cros-Aarteil S."/>
            <person name="Calhoun S."/>
            <person name="Haridas S."/>
            <person name="Kuo A."/>
            <person name="Mondo S."/>
            <person name="Pangilinan J."/>
            <person name="Riley R."/>
            <person name="Labutti K."/>
            <person name="Andreopoulos B."/>
            <person name="Lipzen A."/>
            <person name="Chen C."/>
            <person name="Yanf M."/>
            <person name="Daum C."/>
            <person name="Ng V."/>
            <person name="Clum A."/>
            <person name="Steindorff A."/>
            <person name="Ohm R."/>
            <person name="Martin F."/>
            <person name="Silar P."/>
            <person name="Natvig D."/>
            <person name="Lalanne C."/>
            <person name="Gautier V."/>
            <person name="Ament-Velasquez S.L."/>
            <person name="Kruys A."/>
            <person name="Hutchinson M.I."/>
            <person name="Powell A.J."/>
            <person name="Barry K."/>
            <person name="Miller A.N."/>
            <person name="Grigoriev I.V."/>
            <person name="Debuchy R."/>
            <person name="Gladieux P."/>
            <person name="Thoren M.H."/>
            <person name="Johannesson H."/>
        </authorList>
    </citation>
    <scope>NUCLEOTIDE SEQUENCE</scope>
    <source>
        <strain evidence="13">SMH4607-1</strain>
    </source>
</reference>
<evidence type="ECO:0000256" key="12">
    <source>
        <dbReference type="SAM" id="SignalP"/>
    </source>
</evidence>
<protein>
    <submittedName>
        <fullName evidence="13">Uncharacterized protein</fullName>
    </submittedName>
</protein>
<dbReference type="EMBL" id="JAUKUA010000001">
    <property type="protein sequence ID" value="KAK0730697.1"/>
    <property type="molecule type" value="Genomic_DNA"/>
</dbReference>
<evidence type="ECO:0000313" key="13">
    <source>
        <dbReference type="EMBL" id="KAK0730697.1"/>
    </source>
</evidence>
<keyword evidence="10" id="KW-0624">Polysaccharide degradation</keyword>
<comment type="similarity">
    <text evidence="2">Belongs to the SUN family.</text>
</comment>
<dbReference type="InterPro" id="IPR005556">
    <property type="entry name" value="SUN"/>
</dbReference>
<dbReference type="InterPro" id="IPR051526">
    <property type="entry name" value="Beta-Glucosidase_SUN"/>
</dbReference>
<dbReference type="PANTHER" id="PTHR31316:SF0">
    <property type="entry name" value="SECRETED BETA-GLUCOSIDASE SIM1-RELATED"/>
    <property type="match status" value="1"/>
</dbReference>
<evidence type="ECO:0000256" key="8">
    <source>
        <dbReference type="ARBA" id="ARBA00023295"/>
    </source>
</evidence>
<gene>
    <name evidence="13" type="ORF">B0H67DRAFT_596776</name>
</gene>
<dbReference type="Pfam" id="PF03856">
    <property type="entry name" value="SUN"/>
    <property type="match status" value="1"/>
</dbReference>
<keyword evidence="3" id="KW-0134">Cell wall</keyword>
<sequence>MKGFTGVAIAAALAAGVSAQPHNHHQHQHLHRHVSAHAQSPVEKRDGTVVVTEIVKGPTVVEYVLGGEKIDEKKAKEGIDNGAYVVVGTSTPSFTAPPPVISTSTDGGPSGGQFFEQKTSSAAPSSSSSAAPPPPASSSATSSAAPDSAPAGNGVDSDFPSGKVPCSQIPTDYGAVPVPWVANAGWTTLMRVGKLIKGVALNNIEQPKGGGCGKGFICSYACPPGFQKTQWPEDSQGATGQSVGGLYCNDDGFLELTRPSHTKLCEPGAGGVFVRNELSKNAAICRTDYPGNEAMTIPLDTSPGNTYPLANPVSSSYYKWQGKPTTAQYYANNEGVSVEQACTWDSSEFPDSAGNWAPTNIGVGKDDSGITYLSIFPNLPTSHAVLNYNIEIEGDYSGECWLRNGVYAKANGCTIGIKDGGSATLVFKKA</sequence>
<evidence type="ECO:0000256" key="11">
    <source>
        <dbReference type="SAM" id="MobiDB-lite"/>
    </source>
</evidence>
<keyword evidence="4" id="KW-0964">Secreted</keyword>
<name>A0AA40BAH9_9PEZI</name>
<feature type="signal peptide" evidence="12">
    <location>
        <begin position="1"/>
        <end position="19"/>
    </location>
</feature>
<dbReference type="Proteomes" id="UP001172102">
    <property type="component" value="Unassembled WGS sequence"/>
</dbReference>
<dbReference type="GO" id="GO:0000272">
    <property type="term" value="P:polysaccharide catabolic process"/>
    <property type="evidence" value="ECO:0007669"/>
    <property type="project" value="UniProtKB-KW"/>
</dbReference>